<keyword evidence="3" id="KW-0547">Nucleotide-binding</keyword>
<evidence type="ECO:0000313" key="9">
    <source>
        <dbReference type="Proteomes" id="UP000179616"/>
    </source>
</evidence>
<dbReference type="NCBIfam" id="TIGR01217">
    <property type="entry name" value="ac_ac_CoA_syn"/>
    <property type="match status" value="1"/>
</dbReference>
<sequence>MSVVLWEPHDVADTQIVRYIEWLCRRGYISETFGDYRSLWEWSTGDADRFWASIWQFFDIQADGVATPVLADRTMPGARWFPDVRLNYAEHALRNGRPPGAPAVVAHNESECDPKTLTYDQLREQVARARAGFRRLGVRPGDRVAAYLPNIPEAVVAFLAAASLGAVWSCCPPEFGTRAVIERLGQIEPTVLLVVDGYTFGGKTVDLRAEHEELRNGLPTVTTTVFVPTIFDEAPSDDMLRWSELLAEEEPLEFDRVPFDHPLYVLYSSGTTGRPKPIVHGHGGMLLTHLKDNVLHLDIKSGDRLLWYTTTGWMMWNTVVSALLAGATIVLYDGNPAYPDLGALWRLAARASLTHFGVSASFLMGCRAAGIEPKDLGDLAALRFIGSTGSPLPPDGYTWVYDHFDTRVILGSVSGGTDVCSLLLGGSPLTPVWSGEMSCRALGIPVDSFDAEGNSVVDTDGELVITGPIPAMPVALYNDNDGSRYRNTWFDVYPGIWRQGDWITITSRGSAVISGRSDATLNRGGVRLGTAEFYNVLDALPEVHDSLVVHLDDPTTGHGQLILFVVRADAEYSEVELRKLVTTALRVNLSPRHVPDRVVIAPEIPYTRTGKKLEVPVKRLLQGADPSTVASPDALMNPASLAFYRPDLLQESEGPPP</sequence>
<evidence type="ECO:0000313" key="8">
    <source>
        <dbReference type="EMBL" id="OHU21279.1"/>
    </source>
</evidence>
<dbReference type="GO" id="GO:0006629">
    <property type="term" value="P:lipid metabolic process"/>
    <property type="evidence" value="ECO:0007669"/>
    <property type="project" value="InterPro"/>
</dbReference>
<dbReference type="AlphaFoldDB" id="A0A1S1L2F8"/>
<proteinExistence type="inferred from homology"/>
<dbReference type="Gene3D" id="3.30.300.30">
    <property type="match status" value="1"/>
</dbReference>
<evidence type="ECO:0000256" key="4">
    <source>
        <dbReference type="ARBA" id="ARBA00022840"/>
    </source>
</evidence>
<dbReference type="SUPFAM" id="SSF56801">
    <property type="entry name" value="Acetyl-CoA synthetase-like"/>
    <property type="match status" value="1"/>
</dbReference>
<gene>
    <name evidence="8" type="ORF">BKG76_11445</name>
</gene>
<organism evidence="8 9">
    <name type="scientific">Mycobacteroides franklinii</name>
    <dbReference type="NCBI Taxonomy" id="948102"/>
    <lineage>
        <taxon>Bacteria</taxon>
        <taxon>Bacillati</taxon>
        <taxon>Actinomycetota</taxon>
        <taxon>Actinomycetes</taxon>
        <taxon>Mycobacteriales</taxon>
        <taxon>Mycobacteriaceae</taxon>
        <taxon>Mycobacteroides</taxon>
    </lineage>
</organism>
<dbReference type="STRING" id="948102.BKG76_11445"/>
<comment type="caution">
    <text evidence="8">The sequence shown here is derived from an EMBL/GenBank/DDBJ whole genome shotgun (WGS) entry which is preliminary data.</text>
</comment>
<reference evidence="8 9" key="1">
    <citation type="submission" date="2016-10" db="EMBL/GenBank/DDBJ databases">
        <title>Evaluation of Human, Veterinary and Environmental Mycobacterium chelonae Isolates by Core Genome Phylogenomic Analysis, Targeted Gene Comparison, and Anti-microbial Susceptibility Patterns: A Tale of Mistaken Identities.</title>
        <authorList>
            <person name="Fogelson S.B."/>
            <person name="Camus A.C."/>
            <person name="Lorenz W."/>
            <person name="Vasireddy R."/>
            <person name="Vasireddy S."/>
            <person name="Smith T."/>
            <person name="Brown-Elliott B.A."/>
            <person name="Wallace R.J.Jr."/>
            <person name="Hasan N.A."/>
            <person name="Reischl U."/>
            <person name="Sanchez S."/>
        </authorList>
    </citation>
    <scope>NUCLEOTIDE SEQUENCE [LARGE SCALE GENOMIC DNA]</scope>
    <source>
        <strain evidence="8 9">1559</strain>
    </source>
</reference>
<dbReference type="GO" id="GO:0030729">
    <property type="term" value="F:acetoacetate-CoA ligase activity"/>
    <property type="evidence" value="ECO:0007669"/>
    <property type="project" value="InterPro"/>
</dbReference>
<accession>A0A1S1L2F8</accession>
<dbReference type="InterPro" id="IPR045851">
    <property type="entry name" value="AMP-bd_C_sf"/>
</dbReference>
<feature type="domain" description="AMP-binding enzyme C-terminal" evidence="6">
    <location>
        <begin position="535"/>
        <end position="611"/>
    </location>
</feature>
<dbReference type="Pfam" id="PF00501">
    <property type="entry name" value="AMP-binding"/>
    <property type="match status" value="1"/>
</dbReference>
<evidence type="ECO:0000256" key="2">
    <source>
        <dbReference type="ARBA" id="ARBA00022598"/>
    </source>
</evidence>
<dbReference type="InterPro" id="IPR042099">
    <property type="entry name" value="ANL_N_sf"/>
</dbReference>
<dbReference type="EMBL" id="MLIK01000019">
    <property type="protein sequence ID" value="OHU21279.1"/>
    <property type="molecule type" value="Genomic_DNA"/>
</dbReference>
<dbReference type="Gene3D" id="3.40.50.12780">
    <property type="entry name" value="N-terminal domain of ligase-like"/>
    <property type="match status" value="1"/>
</dbReference>
<dbReference type="PANTHER" id="PTHR42921:SF1">
    <property type="entry name" value="ACETOACETYL-COA SYNTHETASE"/>
    <property type="match status" value="1"/>
</dbReference>
<evidence type="ECO:0000259" key="6">
    <source>
        <dbReference type="Pfam" id="PF13193"/>
    </source>
</evidence>
<evidence type="ECO:0000256" key="1">
    <source>
        <dbReference type="ARBA" id="ARBA00006432"/>
    </source>
</evidence>
<name>A0A1S1L2F8_9MYCO</name>
<dbReference type="InterPro" id="IPR020845">
    <property type="entry name" value="AMP-binding_CS"/>
</dbReference>
<dbReference type="InterPro" id="IPR032387">
    <property type="entry name" value="ACAS_N"/>
</dbReference>
<feature type="domain" description="Acetyl-coenzyme A synthetase N-terminal" evidence="7">
    <location>
        <begin position="36"/>
        <end position="92"/>
    </location>
</feature>
<dbReference type="Pfam" id="PF13193">
    <property type="entry name" value="AMP-binding_C"/>
    <property type="match status" value="1"/>
</dbReference>
<evidence type="ECO:0000256" key="3">
    <source>
        <dbReference type="ARBA" id="ARBA00022741"/>
    </source>
</evidence>
<dbReference type="Proteomes" id="UP000179616">
    <property type="component" value="Unassembled WGS sequence"/>
</dbReference>
<dbReference type="PANTHER" id="PTHR42921">
    <property type="entry name" value="ACETOACETYL-COA SYNTHETASE"/>
    <property type="match status" value="1"/>
</dbReference>
<evidence type="ECO:0000259" key="7">
    <source>
        <dbReference type="Pfam" id="PF16177"/>
    </source>
</evidence>
<dbReference type="InterPro" id="IPR005914">
    <property type="entry name" value="Acac_CoA_synth"/>
</dbReference>
<keyword evidence="4" id="KW-0067">ATP-binding</keyword>
<comment type="similarity">
    <text evidence="1">Belongs to the ATP-dependent AMP-binding enzyme family.</text>
</comment>
<dbReference type="GeneID" id="57167414"/>
<dbReference type="PROSITE" id="PS00455">
    <property type="entry name" value="AMP_BINDING"/>
    <property type="match status" value="1"/>
</dbReference>
<evidence type="ECO:0000259" key="5">
    <source>
        <dbReference type="Pfam" id="PF00501"/>
    </source>
</evidence>
<dbReference type="Pfam" id="PF16177">
    <property type="entry name" value="ACAS_N"/>
    <property type="match status" value="1"/>
</dbReference>
<feature type="domain" description="AMP-dependent synthetase/ligase" evidence="5">
    <location>
        <begin position="97"/>
        <end position="468"/>
    </location>
</feature>
<dbReference type="NCBIfam" id="NF002937">
    <property type="entry name" value="PRK03584.1"/>
    <property type="match status" value="1"/>
</dbReference>
<protein>
    <submittedName>
        <fullName evidence="8">Acetoacetate--CoA ligase</fullName>
    </submittedName>
</protein>
<dbReference type="InterPro" id="IPR025110">
    <property type="entry name" value="AMP-bd_C"/>
</dbReference>
<keyword evidence="2 8" id="KW-0436">Ligase</keyword>
<dbReference type="InterPro" id="IPR000873">
    <property type="entry name" value="AMP-dep_synth/lig_dom"/>
</dbReference>
<dbReference type="GO" id="GO:0005524">
    <property type="term" value="F:ATP binding"/>
    <property type="evidence" value="ECO:0007669"/>
    <property type="project" value="UniProtKB-KW"/>
</dbReference>
<dbReference type="RefSeq" id="WP_070937746.1">
    <property type="nucleotide sequence ID" value="NZ_MLIK01000019.1"/>
</dbReference>
<dbReference type="OrthoDB" id="9803968at2"/>